<dbReference type="Gene3D" id="1.10.10.10">
    <property type="entry name" value="Winged helix-like DNA-binding domain superfamily/Winged helix DNA-binding domain"/>
    <property type="match status" value="1"/>
</dbReference>
<dbReference type="PANTHER" id="PTHR33154">
    <property type="entry name" value="TRANSCRIPTIONAL REGULATOR, ARSR FAMILY"/>
    <property type="match status" value="1"/>
</dbReference>
<dbReference type="InterPro" id="IPR011991">
    <property type="entry name" value="ArsR-like_HTH"/>
</dbReference>
<dbReference type="AlphaFoldDB" id="A0A2T4SZV1"/>
<evidence type="ECO:0000313" key="6">
    <source>
        <dbReference type="Proteomes" id="UP000283576"/>
    </source>
</evidence>
<dbReference type="GO" id="GO:0003700">
    <property type="term" value="F:DNA-binding transcription factor activity"/>
    <property type="evidence" value="ECO:0007669"/>
    <property type="project" value="InterPro"/>
</dbReference>
<evidence type="ECO:0000256" key="3">
    <source>
        <dbReference type="ARBA" id="ARBA00023163"/>
    </source>
</evidence>
<keyword evidence="3" id="KW-0804">Transcription</keyword>
<dbReference type="RefSeq" id="WP_107527809.1">
    <property type="nucleotide sequence ID" value="NZ_JAIBNU010000001.1"/>
</dbReference>
<proteinExistence type="predicted"/>
<dbReference type="GO" id="GO:0003677">
    <property type="term" value="F:DNA binding"/>
    <property type="evidence" value="ECO:0007669"/>
    <property type="project" value="UniProtKB-KW"/>
</dbReference>
<reference evidence="5 6" key="1">
    <citation type="journal article" date="2016" name="Front. Microbiol.">
        <title>Comprehensive Phylogenetic Analysis of Bovine Non-aureus Staphylococci Species Based on Whole-Genome Sequencing.</title>
        <authorList>
            <person name="Naushad S."/>
            <person name="Barkema H.W."/>
            <person name="Luby C."/>
            <person name="Condas L.A."/>
            <person name="Nobrega D.B."/>
            <person name="Carson D.A."/>
            <person name="De Buck J."/>
        </authorList>
    </citation>
    <scope>NUCLEOTIDE SEQUENCE [LARGE SCALE GENOMIC DNA]</scope>
    <source>
        <strain evidence="5 6">SNUC 1388</strain>
    </source>
</reference>
<dbReference type="InterPro" id="IPR036390">
    <property type="entry name" value="WH_DNA-bd_sf"/>
</dbReference>
<evidence type="ECO:0000256" key="2">
    <source>
        <dbReference type="ARBA" id="ARBA00023125"/>
    </source>
</evidence>
<feature type="domain" description="HTH arsR-type" evidence="4">
    <location>
        <begin position="1"/>
        <end position="91"/>
    </location>
</feature>
<dbReference type="PROSITE" id="PS50987">
    <property type="entry name" value="HTH_ARSR_2"/>
    <property type="match status" value="1"/>
</dbReference>
<dbReference type="PANTHER" id="PTHR33154:SF18">
    <property type="entry name" value="ARSENICAL RESISTANCE OPERON REPRESSOR"/>
    <property type="match status" value="1"/>
</dbReference>
<comment type="caution">
    <text evidence="5">The sequence shown here is derived from an EMBL/GenBank/DDBJ whole genome shotgun (WGS) entry which is preliminary data.</text>
</comment>
<dbReference type="InterPro" id="IPR001845">
    <property type="entry name" value="HTH_ArsR_DNA-bd_dom"/>
</dbReference>
<evidence type="ECO:0000313" key="5">
    <source>
        <dbReference type="EMBL" id="RIL44392.1"/>
    </source>
</evidence>
<sequence length="106" mass="12285">MAYQKIARLLKVLADPNRLEILDLLSCDELCAHDLLGHFQFSQPTLSHHMKALLDSELITMRKLGNKRMYQLNHKLMTEVTEHLDNINTNHVRCICRDLNKGECNS</sequence>
<keyword evidence="1" id="KW-0805">Transcription regulation</keyword>
<evidence type="ECO:0000259" key="4">
    <source>
        <dbReference type="PROSITE" id="PS50987"/>
    </source>
</evidence>
<dbReference type="InterPro" id="IPR051081">
    <property type="entry name" value="HTH_MetalResp_TranReg"/>
</dbReference>
<protein>
    <submittedName>
        <fullName evidence="5">ArsR family transcriptional regulator</fullName>
    </submittedName>
</protein>
<organism evidence="5 6">
    <name type="scientific">Staphylococcus gallinarum</name>
    <dbReference type="NCBI Taxonomy" id="1293"/>
    <lineage>
        <taxon>Bacteria</taxon>
        <taxon>Bacillati</taxon>
        <taxon>Bacillota</taxon>
        <taxon>Bacilli</taxon>
        <taxon>Bacillales</taxon>
        <taxon>Staphylococcaceae</taxon>
        <taxon>Staphylococcus</taxon>
    </lineage>
</organism>
<dbReference type="NCBIfam" id="NF033788">
    <property type="entry name" value="HTH_metalloreg"/>
    <property type="match status" value="1"/>
</dbReference>
<dbReference type="PROSITE" id="PS00846">
    <property type="entry name" value="HTH_ARSR_1"/>
    <property type="match status" value="1"/>
</dbReference>
<dbReference type="InterPro" id="IPR036388">
    <property type="entry name" value="WH-like_DNA-bd_sf"/>
</dbReference>
<dbReference type="Pfam" id="PF01022">
    <property type="entry name" value="HTH_5"/>
    <property type="match status" value="1"/>
</dbReference>
<dbReference type="SUPFAM" id="SSF46785">
    <property type="entry name" value="Winged helix' DNA-binding domain"/>
    <property type="match status" value="1"/>
</dbReference>
<dbReference type="InterPro" id="IPR018334">
    <property type="entry name" value="ArsR_HTH"/>
</dbReference>
<accession>A0A2T4SZV1</accession>
<dbReference type="PRINTS" id="PR00778">
    <property type="entry name" value="HTHARSR"/>
</dbReference>
<dbReference type="SMART" id="SM00418">
    <property type="entry name" value="HTH_ARSR"/>
    <property type="match status" value="1"/>
</dbReference>
<dbReference type="CDD" id="cd00090">
    <property type="entry name" value="HTH_ARSR"/>
    <property type="match status" value="1"/>
</dbReference>
<evidence type="ECO:0000256" key="1">
    <source>
        <dbReference type="ARBA" id="ARBA00023015"/>
    </source>
</evidence>
<name>A0A2T4SZV1_STAGA</name>
<gene>
    <name evidence="5" type="ORF">BUZ01_00035</name>
</gene>
<dbReference type="EMBL" id="QXRZ01000001">
    <property type="protein sequence ID" value="RIL44392.1"/>
    <property type="molecule type" value="Genomic_DNA"/>
</dbReference>
<dbReference type="Proteomes" id="UP000283576">
    <property type="component" value="Unassembled WGS sequence"/>
</dbReference>
<keyword evidence="2" id="KW-0238">DNA-binding</keyword>